<keyword evidence="3" id="KW-0540">Nuclease</keyword>
<dbReference type="PANTHER" id="PTHR47642">
    <property type="entry name" value="ATP-DEPENDENT DNA HELICASE"/>
    <property type="match status" value="1"/>
</dbReference>
<keyword evidence="12" id="KW-1185">Reference proteome</keyword>
<dbReference type="SUPFAM" id="SSF55658">
    <property type="entry name" value="L9 N-domain-like"/>
    <property type="match status" value="1"/>
</dbReference>
<evidence type="ECO:0000259" key="10">
    <source>
        <dbReference type="SMART" id="SM00382"/>
    </source>
</evidence>
<dbReference type="FunFam" id="3.40.970.10:FF:000001">
    <property type="entry name" value="Ribonuclease H1"/>
    <property type="match status" value="1"/>
</dbReference>
<dbReference type="KEGG" id="ccac:CcaHIS019_0602400"/>
<dbReference type="GO" id="GO:0043139">
    <property type="term" value="F:5'-3' DNA helicase activity"/>
    <property type="evidence" value="ECO:0007669"/>
    <property type="project" value="UniProtKB-EC"/>
</dbReference>
<dbReference type="CDD" id="cd18037">
    <property type="entry name" value="DEXSc_Pif1_like"/>
    <property type="match status" value="1"/>
</dbReference>
<dbReference type="InterPro" id="IPR003593">
    <property type="entry name" value="AAA+_ATPase"/>
</dbReference>
<keyword evidence="8" id="KW-0547">Nucleotide-binding</keyword>
<accession>A0AA48QXV8</accession>
<keyword evidence="8" id="KW-0227">DNA damage</keyword>
<gene>
    <name evidence="11" type="ORF">CcaverHIS019_0602400</name>
</gene>
<dbReference type="GO" id="GO:0000723">
    <property type="term" value="P:telomere maintenance"/>
    <property type="evidence" value="ECO:0007669"/>
    <property type="project" value="InterPro"/>
</dbReference>
<dbReference type="Gene3D" id="3.40.50.300">
    <property type="entry name" value="P-loop containing nucleotide triphosphate hydrolases"/>
    <property type="match status" value="2"/>
</dbReference>
<comment type="cofactor">
    <cofactor evidence="1 8">
        <name>Mg(2+)</name>
        <dbReference type="ChEBI" id="CHEBI:18420"/>
    </cofactor>
</comment>
<dbReference type="AlphaFoldDB" id="A0AA48QXV8"/>
<dbReference type="Gene3D" id="3.40.970.10">
    <property type="entry name" value="Ribonuclease H1, N-terminal domain"/>
    <property type="match status" value="1"/>
</dbReference>
<name>A0AA48QXV8_9TREE</name>
<sequence length="599" mass="67035">MPRPKARKFYAVRVGRIPGLYHDWESAQKQINGFPGALHRAFKSETEANAYLNPRPRPKSAVIDLSVESDGKSVIDLTSPGKASKSPSPRVANESPPSRMAQLAHEYREYIDHPVASSPETFPMLEEQPSLDPPLSEQQHDVLKRCMAGDNIFFTGSAGTGKSVLLRALIRSLKARGSGDVAITASTGMAALNIGGCTLHSWAGIGLGAGEVDRLLRFMNNFARKRWYRTVTLLVDEVSMLHGELLDKLDKIGRHYRDPGKPFGGIQIIFCGDFLQLPPVSKGGPVSYAFDSNVWEELFPRTNMITLNSVFRQSDSRFVDCLESMRRGVVSEAHDGLLRSLNRPLEDSDGIRAVLLYSRRMDVDRENMKNLDAIRSKLEIYEAVDRAHETEGGRKIRQHEATDLLNDRSRWPQSLLLKIDAQVMLVTNWKPGLVNGSTGIVTAFLTPDEARKANVIVPSEFEDIHRDRQWPVVRFKPHRHSEPWPDILVPQMTVTVENANQEVEASREQVPLILAWAITIHKSQGLTLDKVCVDLGGAFDCGQAYVAVSRATSLDGLEVRQYTRSKIMTSQRVLDWTQEMAEDEKWDELVMSSQAVLDC</sequence>
<dbReference type="GO" id="GO:0004523">
    <property type="term" value="F:RNA-DNA hybrid ribonuclease activity"/>
    <property type="evidence" value="ECO:0007669"/>
    <property type="project" value="UniProtKB-ARBA"/>
</dbReference>
<evidence type="ECO:0000256" key="1">
    <source>
        <dbReference type="ARBA" id="ARBA00001946"/>
    </source>
</evidence>
<evidence type="ECO:0000256" key="9">
    <source>
        <dbReference type="SAM" id="MobiDB-lite"/>
    </source>
</evidence>
<keyword evidence="8" id="KW-0067">ATP-binding</keyword>
<dbReference type="GO" id="GO:0005524">
    <property type="term" value="F:ATP binding"/>
    <property type="evidence" value="ECO:0007669"/>
    <property type="project" value="UniProtKB-KW"/>
</dbReference>
<dbReference type="Pfam" id="PF01693">
    <property type="entry name" value="Cauli_VI"/>
    <property type="match status" value="1"/>
</dbReference>
<proteinExistence type="inferred from homology"/>
<evidence type="ECO:0000256" key="8">
    <source>
        <dbReference type="RuleBase" id="RU363044"/>
    </source>
</evidence>
<dbReference type="EMBL" id="AP028217">
    <property type="protein sequence ID" value="BEI93781.1"/>
    <property type="molecule type" value="Genomic_DNA"/>
</dbReference>
<dbReference type="InterPro" id="IPR009027">
    <property type="entry name" value="Ribosomal_bL9/RNase_H1_N"/>
</dbReference>
<dbReference type="InterPro" id="IPR027417">
    <property type="entry name" value="P-loop_NTPase"/>
</dbReference>
<dbReference type="GO" id="GO:0046872">
    <property type="term" value="F:metal ion binding"/>
    <property type="evidence" value="ECO:0007669"/>
    <property type="project" value="UniProtKB-KW"/>
</dbReference>
<evidence type="ECO:0000313" key="12">
    <source>
        <dbReference type="Proteomes" id="UP001233271"/>
    </source>
</evidence>
<evidence type="ECO:0000256" key="5">
    <source>
        <dbReference type="ARBA" id="ARBA00022759"/>
    </source>
</evidence>
<dbReference type="GO" id="GO:0006310">
    <property type="term" value="P:DNA recombination"/>
    <property type="evidence" value="ECO:0007669"/>
    <property type="project" value="UniProtKB-KW"/>
</dbReference>
<comment type="similarity">
    <text evidence="8">Belongs to the helicase family.</text>
</comment>
<keyword evidence="6 8" id="KW-0378">Hydrolase</keyword>
<comment type="catalytic activity">
    <reaction evidence="8">
        <text>ATP + H2O = ADP + phosphate + H(+)</text>
        <dbReference type="Rhea" id="RHEA:13065"/>
        <dbReference type="ChEBI" id="CHEBI:15377"/>
        <dbReference type="ChEBI" id="CHEBI:15378"/>
        <dbReference type="ChEBI" id="CHEBI:30616"/>
        <dbReference type="ChEBI" id="CHEBI:43474"/>
        <dbReference type="ChEBI" id="CHEBI:456216"/>
        <dbReference type="EC" id="5.6.2.3"/>
    </reaction>
</comment>
<dbReference type="SMART" id="SM00382">
    <property type="entry name" value="AAA"/>
    <property type="match status" value="1"/>
</dbReference>
<reference evidence="11" key="1">
    <citation type="journal article" date="2023" name="BMC Genomics">
        <title>Chromosome-level genome assemblies of Cutaneotrichosporon spp. (Trichosporonales, Basidiomycota) reveal imbalanced evolution between nucleotide sequences and chromosome synteny.</title>
        <authorList>
            <person name="Kobayashi Y."/>
            <person name="Kayamori A."/>
            <person name="Aoki K."/>
            <person name="Shiwa Y."/>
            <person name="Matsutani M."/>
            <person name="Fujita N."/>
            <person name="Sugita T."/>
            <person name="Iwasaki W."/>
            <person name="Tanaka N."/>
            <person name="Takashima M."/>
        </authorList>
    </citation>
    <scope>NUCLEOTIDE SEQUENCE</scope>
    <source>
        <strain evidence="11">HIS019</strain>
    </source>
</reference>
<evidence type="ECO:0000256" key="6">
    <source>
        <dbReference type="ARBA" id="ARBA00022801"/>
    </source>
</evidence>
<evidence type="ECO:0000256" key="7">
    <source>
        <dbReference type="ARBA" id="ARBA00022842"/>
    </source>
</evidence>
<protein>
    <recommendedName>
        <fullName evidence="8">ATP-dependent DNA helicase</fullName>
        <ecNumber evidence="8">5.6.2.3</ecNumber>
    </recommendedName>
</protein>
<comment type="similarity">
    <text evidence="2">Belongs to the RNase H family.</text>
</comment>
<dbReference type="PANTHER" id="PTHR47642:SF5">
    <property type="entry name" value="ATP-DEPENDENT DNA HELICASE"/>
    <property type="match status" value="1"/>
</dbReference>
<dbReference type="InterPro" id="IPR010285">
    <property type="entry name" value="DNA_helicase_pif1-like_DEAD"/>
</dbReference>
<evidence type="ECO:0000313" key="11">
    <source>
        <dbReference type="EMBL" id="BEI93781.1"/>
    </source>
</evidence>
<keyword evidence="8" id="KW-0234">DNA repair</keyword>
<dbReference type="InterPro" id="IPR037056">
    <property type="entry name" value="RNase_H1_N_sf"/>
</dbReference>
<dbReference type="EC" id="5.6.2.3" evidence="8"/>
<feature type="domain" description="AAA+ ATPase" evidence="10">
    <location>
        <begin position="148"/>
        <end position="300"/>
    </location>
</feature>
<keyword evidence="4" id="KW-0479">Metal-binding</keyword>
<evidence type="ECO:0000256" key="2">
    <source>
        <dbReference type="ARBA" id="ARBA00005300"/>
    </source>
</evidence>
<dbReference type="SUPFAM" id="SSF52540">
    <property type="entry name" value="P-loop containing nucleoside triphosphate hydrolases"/>
    <property type="match status" value="2"/>
</dbReference>
<keyword evidence="8" id="KW-0347">Helicase</keyword>
<dbReference type="InterPro" id="IPR011320">
    <property type="entry name" value="RNase_H1_N"/>
</dbReference>
<dbReference type="CDD" id="cd18809">
    <property type="entry name" value="SF1_C_RecD"/>
    <property type="match status" value="1"/>
</dbReference>
<keyword evidence="5" id="KW-0255">Endonuclease</keyword>
<dbReference type="GeneID" id="85497651"/>
<evidence type="ECO:0000256" key="4">
    <source>
        <dbReference type="ARBA" id="ARBA00022723"/>
    </source>
</evidence>
<keyword evidence="8" id="KW-0233">DNA recombination</keyword>
<dbReference type="Pfam" id="PF05970">
    <property type="entry name" value="PIF1"/>
    <property type="match status" value="1"/>
</dbReference>
<evidence type="ECO:0000256" key="3">
    <source>
        <dbReference type="ARBA" id="ARBA00022722"/>
    </source>
</evidence>
<organism evidence="11 12">
    <name type="scientific">Cutaneotrichosporon cavernicola</name>
    <dbReference type="NCBI Taxonomy" id="279322"/>
    <lineage>
        <taxon>Eukaryota</taxon>
        <taxon>Fungi</taxon>
        <taxon>Dikarya</taxon>
        <taxon>Basidiomycota</taxon>
        <taxon>Agaricomycotina</taxon>
        <taxon>Tremellomycetes</taxon>
        <taxon>Trichosporonales</taxon>
        <taxon>Trichosporonaceae</taxon>
        <taxon>Cutaneotrichosporon</taxon>
    </lineage>
</organism>
<feature type="region of interest" description="Disordered" evidence="9">
    <location>
        <begin position="73"/>
        <end position="99"/>
    </location>
</feature>
<dbReference type="Proteomes" id="UP001233271">
    <property type="component" value="Chromosome 6"/>
</dbReference>
<dbReference type="GO" id="GO:0006281">
    <property type="term" value="P:DNA repair"/>
    <property type="evidence" value="ECO:0007669"/>
    <property type="project" value="UniProtKB-KW"/>
</dbReference>
<dbReference type="InterPro" id="IPR051055">
    <property type="entry name" value="PIF1_helicase"/>
</dbReference>
<dbReference type="RefSeq" id="XP_060459046.1">
    <property type="nucleotide sequence ID" value="XM_060602675.1"/>
</dbReference>
<keyword evidence="7" id="KW-0460">Magnesium</keyword>